<dbReference type="OrthoDB" id="376178at2157"/>
<dbReference type="EMBL" id="AEMG01000008">
    <property type="protein sequence ID" value="EFW92271.1"/>
    <property type="molecule type" value="Genomic_DNA"/>
</dbReference>
<dbReference type="EMBL" id="FRAN01000009">
    <property type="protein sequence ID" value="SHL62138.1"/>
    <property type="molecule type" value="Genomic_DNA"/>
</dbReference>
<protein>
    <submittedName>
        <fullName evidence="1">Uncharacterized protein</fullName>
    </submittedName>
</protein>
<sequence length="75" mass="8373">MILLDSEEVEYFQLFTAMEDGPVMLSGCRESSSADYGLFLAHLIQILAKHNDRSIEGVANEGIQRAKELQEMPEG</sequence>
<evidence type="ECO:0000313" key="2">
    <source>
        <dbReference type="EMBL" id="SHL62138.1"/>
    </source>
</evidence>
<reference evidence="1 3" key="1">
    <citation type="journal article" date="2014" name="ISME J.">
        <title>Trehalose/2-sulfotrehalose biosynthesis and glycine-betaine uptake are widely spread mechanisms for osmoadaptation in the Halobacteriales.</title>
        <authorList>
            <person name="Youssef N.H."/>
            <person name="Savage-Ashlock K.N."/>
            <person name="McCully A.L."/>
            <person name="Luedtke B."/>
            <person name="Shaw E.I."/>
            <person name="Hoff W.D."/>
            <person name="Elshahed M.S."/>
        </authorList>
    </citation>
    <scope>NUCLEOTIDE SEQUENCE [LARGE SCALE GENOMIC DNA]</scope>
    <source>
        <strain evidence="1 3">DX253</strain>
    </source>
</reference>
<dbReference type="eggNOG" id="ENOG502N5ZH">
    <property type="taxonomic scope" value="Archaea"/>
</dbReference>
<keyword evidence="4" id="KW-1185">Reference proteome</keyword>
<reference evidence="2" key="3">
    <citation type="submission" date="2016-11" db="EMBL/GenBank/DDBJ databases">
        <authorList>
            <person name="Jaros S."/>
            <person name="Januszkiewicz K."/>
            <person name="Wedrychowicz H."/>
        </authorList>
    </citation>
    <scope>NUCLEOTIDE SEQUENCE [LARGE SCALE GENOMIC DNA]</scope>
    <source>
        <strain evidence="2">DX253</strain>
    </source>
</reference>
<gene>
    <name evidence="2" type="ORF">SAMN05444342_4279</name>
    <name evidence="1" type="ORF">ZOD2009_09440</name>
</gene>
<dbReference type="Proteomes" id="UP000003751">
    <property type="component" value="Unassembled WGS sequence"/>
</dbReference>
<dbReference type="AlphaFoldDB" id="E7QSZ0"/>
<evidence type="ECO:0000313" key="1">
    <source>
        <dbReference type="EMBL" id="EFW92271.1"/>
    </source>
</evidence>
<name>E7QSZ0_HALPU</name>
<dbReference type="Proteomes" id="UP000184203">
    <property type="component" value="Unassembled WGS sequence"/>
</dbReference>
<reference evidence="4" key="2">
    <citation type="submission" date="2016-11" db="EMBL/GenBank/DDBJ databases">
        <authorList>
            <person name="Varghese N."/>
            <person name="Submissions S."/>
        </authorList>
    </citation>
    <scope>NUCLEOTIDE SEQUENCE [LARGE SCALE GENOMIC DNA]</scope>
    <source>
        <strain evidence="4">DX253</strain>
    </source>
</reference>
<organism evidence="1 3">
    <name type="scientific">Haladaptatus paucihalophilus DX253</name>
    <dbReference type="NCBI Taxonomy" id="797209"/>
    <lineage>
        <taxon>Archaea</taxon>
        <taxon>Methanobacteriati</taxon>
        <taxon>Methanobacteriota</taxon>
        <taxon>Stenosarchaea group</taxon>
        <taxon>Halobacteria</taxon>
        <taxon>Halobacteriales</taxon>
        <taxon>Haladaptataceae</taxon>
        <taxon>Haladaptatus</taxon>
    </lineage>
</organism>
<accession>E7QSZ0</accession>
<evidence type="ECO:0000313" key="3">
    <source>
        <dbReference type="Proteomes" id="UP000003751"/>
    </source>
</evidence>
<proteinExistence type="predicted"/>
<evidence type="ECO:0000313" key="4">
    <source>
        <dbReference type="Proteomes" id="UP000184203"/>
    </source>
</evidence>
<dbReference type="STRING" id="797209.GCA_000376445_04313"/>